<keyword evidence="2" id="KW-0274">FAD</keyword>
<sequence length="312" mass="34576">MLDQFKAKITNFLAKSQIIENELLRYAYSTDASLYRMVPELVLIVKNEDEVIEVIKLANQYDVKLTFRTAGTSLSGQAVTDQVLVMLAADAGLDYQIIDNGNKIKLEPSIIGAQANSYLKIYKRKIGPDPGSINSAKIGGIIANNSSGMCCGTAKNSYATLDSMRVIFADGSILDTSDDNNVVDFRKNNKDFINTISNIRYQIIQNQELVDFIKKKFAIKNTSGYSLNAFLDFTDPIKIIERLIIGSEGTLGFISNVTLNTVPDYKYKALNLIYGQLDDLVKLTTKLQEFEPSSVELLDYLSLKSISGVAEL</sequence>
<dbReference type="GO" id="GO:0008720">
    <property type="term" value="F:D-lactate dehydrogenase (NAD+) activity"/>
    <property type="evidence" value="ECO:0007669"/>
    <property type="project" value="TreeGrafter"/>
</dbReference>
<gene>
    <name evidence="4" type="ORF">P250_03378</name>
</gene>
<dbReference type="InterPro" id="IPR006094">
    <property type="entry name" value="Oxid_FAD_bind_N"/>
</dbReference>
<protein>
    <recommendedName>
        <fullName evidence="3">FAD-binding PCMH-type domain-containing protein</fullName>
    </recommendedName>
</protein>
<dbReference type="AlphaFoldDB" id="A0AAD3AUB7"/>
<dbReference type="GO" id="GO:0071949">
    <property type="term" value="F:FAD binding"/>
    <property type="evidence" value="ECO:0007669"/>
    <property type="project" value="InterPro"/>
</dbReference>
<evidence type="ECO:0000256" key="1">
    <source>
        <dbReference type="ARBA" id="ARBA00008000"/>
    </source>
</evidence>
<dbReference type="InterPro" id="IPR016169">
    <property type="entry name" value="FAD-bd_PCMH_sub2"/>
</dbReference>
<dbReference type="GO" id="GO:0004458">
    <property type="term" value="F:D-lactate dehydrogenase (cytochrome) activity"/>
    <property type="evidence" value="ECO:0007669"/>
    <property type="project" value="TreeGrafter"/>
</dbReference>
<dbReference type="Proteomes" id="UP000023806">
    <property type="component" value="Unassembled WGS sequence"/>
</dbReference>
<dbReference type="InterPro" id="IPR016167">
    <property type="entry name" value="FAD-bd_PCMH_sub1"/>
</dbReference>
<evidence type="ECO:0000313" key="4">
    <source>
        <dbReference type="EMBL" id="EZK38611.1"/>
    </source>
</evidence>
<name>A0AAD3AUB7_FRATT</name>
<dbReference type="PANTHER" id="PTHR11748:SF111">
    <property type="entry name" value="D-LACTATE DEHYDROGENASE, MITOCHONDRIAL-RELATED"/>
    <property type="match status" value="1"/>
</dbReference>
<dbReference type="InterPro" id="IPR016166">
    <property type="entry name" value="FAD-bd_PCMH"/>
</dbReference>
<dbReference type="Pfam" id="PF01565">
    <property type="entry name" value="FAD_binding_4"/>
    <property type="match status" value="1"/>
</dbReference>
<organism evidence="4 5">
    <name type="scientific">Francisella tularensis subsp. tularensis str. SCHU S4 substr. FSC237</name>
    <dbReference type="NCBI Taxonomy" id="1341660"/>
    <lineage>
        <taxon>Bacteria</taxon>
        <taxon>Pseudomonadati</taxon>
        <taxon>Pseudomonadota</taxon>
        <taxon>Gammaproteobacteria</taxon>
        <taxon>Thiotrichales</taxon>
        <taxon>Francisellaceae</taxon>
        <taxon>Francisella</taxon>
    </lineage>
</organism>
<dbReference type="InterPro" id="IPR036318">
    <property type="entry name" value="FAD-bd_PCMH-like_sf"/>
</dbReference>
<evidence type="ECO:0000256" key="2">
    <source>
        <dbReference type="ARBA" id="ARBA00022827"/>
    </source>
</evidence>
<evidence type="ECO:0000259" key="3">
    <source>
        <dbReference type="PROSITE" id="PS51387"/>
    </source>
</evidence>
<dbReference type="PROSITE" id="PS51387">
    <property type="entry name" value="FAD_PCMH"/>
    <property type="match status" value="1"/>
</dbReference>
<dbReference type="Gene3D" id="3.30.43.10">
    <property type="entry name" value="Uridine Diphospho-n-acetylenolpyruvylglucosamine Reductase, domain 2"/>
    <property type="match status" value="1"/>
</dbReference>
<comment type="caution">
    <text evidence="4">The sequence shown here is derived from an EMBL/GenBank/DDBJ whole genome shotgun (WGS) entry which is preliminary data.</text>
</comment>
<dbReference type="PANTHER" id="PTHR11748">
    <property type="entry name" value="D-LACTATE DEHYDROGENASE"/>
    <property type="match status" value="1"/>
</dbReference>
<reference evidence="4 5" key="1">
    <citation type="submission" date="2014-03" db="EMBL/GenBank/DDBJ databases">
        <title>The Genome Sequence of Francisella tularensis subsp. tularensis str. SCHU S4 substr. FSC043.</title>
        <authorList>
            <consortium name="The Broad Institute Genomics Platform"/>
            <consortium name="The Broad Institute Genome Sequencing Center for Infectious Disease"/>
            <person name="Chapman S.B."/>
            <person name="Guina T."/>
            <person name="Gelhaus C."/>
            <person name="Comer J."/>
            <person name="Sellati T."/>
            <person name="Sjostedt A."/>
            <person name="Young S.K."/>
            <person name="Zeng Q."/>
            <person name="Gargeya S."/>
            <person name="Abouelleil A."/>
            <person name="Alvarado L."/>
            <person name="Chapman S.B."/>
            <person name="Gainer-Dewar J."/>
            <person name="Goldberg J."/>
            <person name="Griggs A."/>
            <person name="Gujja S."/>
            <person name="Hansen M."/>
            <person name="Howarth C."/>
            <person name="Imamovic A."/>
            <person name="Larimer J."/>
            <person name="Murphy C."/>
            <person name="Naylor J."/>
            <person name="Pearson M."/>
            <person name="Poon T.W."/>
            <person name="Priest M."/>
            <person name="Roberts A."/>
            <person name="Saif S."/>
            <person name="Shea T."/>
            <person name="Sykes S."/>
            <person name="Wortman J."/>
            <person name="Nusbaum C."/>
            <person name="Birren B."/>
        </authorList>
    </citation>
    <scope>NUCLEOTIDE SEQUENCE [LARGE SCALE GENOMIC DNA]</scope>
    <source>
        <strain evidence="4 5">Schu S4</strain>
    </source>
</reference>
<dbReference type="SUPFAM" id="SSF56176">
    <property type="entry name" value="FAD-binding/transporter-associated domain-like"/>
    <property type="match status" value="1"/>
</dbReference>
<accession>A0AAD3AUB7</accession>
<feature type="domain" description="FAD-binding PCMH-type" evidence="3">
    <location>
        <begin position="35"/>
        <end position="264"/>
    </location>
</feature>
<dbReference type="EMBL" id="JIDS01000002">
    <property type="protein sequence ID" value="EZK38611.1"/>
    <property type="molecule type" value="Genomic_DNA"/>
</dbReference>
<evidence type="ECO:0000313" key="5">
    <source>
        <dbReference type="Proteomes" id="UP000023806"/>
    </source>
</evidence>
<dbReference type="Gene3D" id="3.30.465.10">
    <property type="match status" value="1"/>
</dbReference>
<comment type="similarity">
    <text evidence="1">Belongs to the FAD-binding oxidoreductase/transferase type 4 family.</text>
</comment>
<proteinExistence type="inferred from homology"/>
<keyword evidence="2" id="KW-0285">Flavoprotein</keyword>
<dbReference type="GO" id="GO:1903457">
    <property type="term" value="P:lactate catabolic process"/>
    <property type="evidence" value="ECO:0007669"/>
    <property type="project" value="TreeGrafter"/>
</dbReference>